<evidence type="ECO:0000313" key="2">
    <source>
        <dbReference type="EMBL" id="KKL06180.1"/>
    </source>
</evidence>
<feature type="region of interest" description="Disordered" evidence="1">
    <location>
        <begin position="1"/>
        <end position="23"/>
    </location>
</feature>
<accession>A0A0F9A9J6</accession>
<dbReference type="AlphaFoldDB" id="A0A0F9A9J6"/>
<dbReference type="EMBL" id="LAZR01043817">
    <property type="protein sequence ID" value="KKL06180.1"/>
    <property type="molecule type" value="Genomic_DNA"/>
</dbReference>
<feature type="compositionally biased region" description="Basic and acidic residues" evidence="1">
    <location>
        <begin position="10"/>
        <end position="23"/>
    </location>
</feature>
<sequence>MGASKSKLPGVEKLKGKRGSTDNRRRLDAFKKGGVATGADWGTAESEKLKSVVVMVTALGGAVTFGMSRDNGAHSLTLMLDDHRETLWFNGDADLGEALDEVAAVLDTFS</sequence>
<name>A0A0F9A9J6_9ZZZZ</name>
<comment type="caution">
    <text evidence="2">The sequence shown here is derived from an EMBL/GenBank/DDBJ whole genome shotgun (WGS) entry which is preliminary data.</text>
</comment>
<protein>
    <submittedName>
        <fullName evidence="2">Uncharacterized protein</fullName>
    </submittedName>
</protein>
<proteinExistence type="predicted"/>
<gene>
    <name evidence="2" type="ORF">LCGC14_2598630</name>
</gene>
<reference evidence="2" key="1">
    <citation type="journal article" date="2015" name="Nature">
        <title>Complex archaea that bridge the gap between prokaryotes and eukaryotes.</title>
        <authorList>
            <person name="Spang A."/>
            <person name="Saw J.H."/>
            <person name="Jorgensen S.L."/>
            <person name="Zaremba-Niedzwiedzka K."/>
            <person name="Martijn J."/>
            <person name="Lind A.E."/>
            <person name="van Eijk R."/>
            <person name="Schleper C."/>
            <person name="Guy L."/>
            <person name="Ettema T.J."/>
        </authorList>
    </citation>
    <scope>NUCLEOTIDE SEQUENCE</scope>
</reference>
<organism evidence="2">
    <name type="scientific">marine sediment metagenome</name>
    <dbReference type="NCBI Taxonomy" id="412755"/>
    <lineage>
        <taxon>unclassified sequences</taxon>
        <taxon>metagenomes</taxon>
        <taxon>ecological metagenomes</taxon>
    </lineage>
</organism>
<evidence type="ECO:0000256" key="1">
    <source>
        <dbReference type="SAM" id="MobiDB-lite"/>
    </source>
</evidence>